<dbReference type="InterPro" id="IPR052709">
    <property type="entry name" value="Transposase-MT_Hybrid"/>
</dbReference>
<name>A0A1I7WLH8_HETBA</name>
<evidence type="ECO:0000313" key="1">
    <source>
        <dbReference type="Proteomes" id="UP000095283"/>
    </source>
</evidence>
<dbReference type="WBParaSite" id="Hba_05993">
    <property type="protein sequence ID" value="Hba_05993"/>
    <property type="gene ID" value="Hba_05993"/>
</dbReference>
<keyword evidence="1" id="KW-1185">Reference proteome</keyword>
<dbReference type="PANTHER" id="PTHR46060">
    <property type="entry name" value="MARINER MOS1 TRANSPOSASE-LIKE PROTEIN"/>
    <property type="match status" value="1"/>
</dbReference>
<evidence type="ECO:0000313" key="2">
    <source>
        <dbReference type="WBParaSite" id="Hba_05993"/>
    </source>
</evidence>
<dbReference type="Gene3D" id="3.30.420.10">
    <property type="entry name" value="Ribonuclease H-like superfamily/Ribonuclease H"/>
    <property type="match status" value="1"/>
</dbReference>
<reference evidence="2" key="1">
    <citation type="submission" date="2016-11" db="UniProtKB">
        <authorList>
            <consortium name="WormBaseParasite"/>
        </authorList>
    </citation>
    <scope>IDENTIFICATION</scope>
</reference>
<dbReference type="InterPro" id="IPR036397">
    <property type="entry name" value="RNaseH_sf"/>
</dbReference>
<protein>
    <submittedName>
        <fullName evidence="2">DDE_3 domain-containing protein</fullName>
    </submittedName>
</protein>
<dbReference type="PANTHER" id="PTHR46060:SF1">
    <property type="entry name" value="MARINER MOS1 TRANSPOSASE-LIKE PROTEIN"/>
    <property type="match status" value="1"/>
</dbReference>
<proteinExistence type="predicted"/>
<dbReference type="Proteomes" id="UP000095283">
    <property type="component" value="Unplaced"/>
</dbReference>
<organism evidence="1 2">
    <name type="scientific">Heterorhabditis bacteriophora</name>
    <name type="common">Entomopathogenic nematode worm</name>
    <dbReference type="NCBI Taxonomy" id="37862"/>
    <lineage>
        <taxon>Eukaryota</taxon>
        <taxon>Metazoa</taxon>
        <taxon>Ecdysozoa</taxon>
        <taxon>Nematoda</taxon>
        <taxon>Chromadorea</taxon>
        <taxon>Rhabditida</taxon>
        <taxon>Rhabditina</taxon>
        <taxon>Rhabditomorpha</taxon>
        <taxon>Strongyloidea</taxon>
        <taxon>Heterorhabditidae</taxon>
        <taxon>Heterorhabditis</taxon>
    </lineage>
</organism>
<dbReference type="AlphaFoldDB" id="A0A1I7WLH8"/>
<sequence length="80" mass="9373">MLQRAVPSTTWTCGECSNAGPHVAILTREKICALRWKTLPHRPYSPHIPPSDYQLFLAFDNHMRNKRFHKEAEIETEERL</sequence>
<dbReference type="GO" id="GO:0003676">
    <property type="term" value="F:nucleic acid binding"/>
    <property type="evidence" value="ECO:0007669"/>
    <property type="project" value="InterPro"/>
</dbReference>
<accession>A0A1I7WLH8</accession>